<comment type="caution">
    <text evidence="1">The sequence shown here is derived from an EMBL/GenBank/DDBJ whole genome shotgun (WGS) entry which is preliminary data.</text>
</comment>
<protein>
    <submittedName>
        <fullName evidence="1">Peptide ABC transporter permease</fullName>
    </submittedName>
</protein>
<dbReference type="EMBL" id="BSOT01000006">
    <property type="protein sequence ID" value="GLR71418.1"/>
    <property type="molecule type" value="Genomic_DNA"/>
</dbReference>
<keyword evidence="2" id="KW-1185">Reference proteome</keyword>
<dbReference type="Pfam" id="PF07277">
    <property type="entry name" value="SapC"/>
    <property type="match status" value="1"/>
</dbReference>
<reference evidence="1" key="1">
    <citation type="journal article" date="2014" name="Int. J. Syst. Evol. Microbiol.">
        <title>Complete genome sequence of Corynebacterium casei LMG S-19264T (=DSM 44701T), isolated from a smear-ripened cheese.</title>
        <authorList>
            <consortium name="US DOE Joint Genome Institute (JGI-PGF)"/>
            <person name="Walter F."/>
            <person name="Albersmeier A."/>
            <person name="Kalinowski J."/>
            <person name="Ruckert C."/>
        </authorList>
    </citation>
    <scope>NUCLEOTIDE SEQUENCE</scope>
    <source>
        <strain evidence="1">NBRC 110023</strain>
    </source>
</reference>
<name>A0AA37WIW4_9ALTE</name>
<evidence type="ECO:0000313" key="1">
    <source>
        <dbReference type="EMBL" id="GLR71418.1"/>
    </source>
</evidence>
<dbReference type="AlphaFoldDB" id="A0AA37WIW4"/>
<sequence length="247" mass="27859">MPNHQLLNNVTHHNIKIMTDYASDYGDNIGTVMTFPTEFGDIQKEYPIFFRKHPETETFQAVAMLGLFQDDNLFLQNNQWLASYIPAAITRGPFAIGFQDQTAEGGAEKAPVIHIDVDHPRVNKDKGHSVFLEHGGNSPYLEHISNIFTHMMDGMAMGEAMINAFNTLDLFEAVELEVTLHGNQQHRLHGNYTISETKLDALSPNDLQKLHKAGFLQCAYLARASMSNVQKLVNWQNQKMQQQSDAS</sequence>
<dbReference type="RefSeq" id="WP_284217779.1">
    <property type="nucleotide sequence ID" value="NZ_BSOT01000006.1"/>
</dbReference>
<proteinExistence type="predicted"/>
<gene>
    <name evidence="1" type="ORF">GCM10007852_23260</name>
</gene>
<dbReference type="InterPro" id="IPR010836">
    <property type="entry name" value="SapC"/>
</dbReference>
<dbReference type="Proteomes" id="UP001156601">
    <property type="component" value="Unassembled WGS sequence"/>
</dbReference>
<evidence type="ECO:0000313" key="2">
    <source>
        <dbReference type="Proteomes" id="UP001156601"/>
    </source>
</evidence>
<accession>A0AA37WIW4</accession>
<organism evidence="1 2">
    <name type="scientific">Agaribacter marinus</name>
    <dbReference type="NCBI Taxonomy" id="1431249"/>
    <lineage>
        <taxon>Bacteria</taxon>
        <taxon>Pseudomonadati</taxon>
        <taxon>Pseudomonadota</taxon>
        <taxon>Gammaproteobacteria</taxon>
        <taxon>Alteromonadales</taxon>
        <taxon>Alteromonadaceae</taxon>
        <taxon>Agaribacter</taxon>
    </lineage>
</organism>
<reference evidence="1" key="2">
    <citation type="submission" date="2023-01" db="EMBL/GenBank/DDBJ databases">
        <title>Draft genome sequence of Agaribacter marinus strain NBRC 110023.</title>
        <authorList>
            <person name="Sun Q."/>
            <person name="Mori K."/>
        </authorList>
    </citation>
    <scope>NUCLEOTIDE SEQUENCE</scope>
    <source>
        <strain evidence="1">NBRC 110023</strain>
    </source>
</reference>